<keyword evidence="3" id="KW-1185">Reference proteome</keyword>
<feature type="region of interest" description="Disordered" evidence="1">
    <location>
        <begin position="1"/>
        <end position="70"/>
    </location>
</feature>
<evidence type="ECO:0000313" key="3">
    <source>
        <dbReference type="Proteomes" id="UP001177670"/>
    </source>
</evidence>
<protein>
    <submittedName>
        <fullName evidence="2">Uncharacterized protein</fullName>
    </submittedName>
</protein>
<proteinExistence type="predicted"/>
<feature type="compositionally biased region" description="Polar residues" evidence="1">
    <location>
        <begin position="1"/>
        <end position="10"/>
    </location>
</feature>
<name>A0AA40G5Y5_9HYME</name>
<dbReference type="EMBL" id="JAHYIQ010000005">
    <property type="protein sequence ID" value="KAK1131695.1"/>
    <property type="molecule type" value="Genomic_DNA"/>
</dbReference>
<dbReference type="AlphaFoldDB" id="A0AA40G5Y5"/>
<feature type="compositionally biased region" description="Basic and acidic residues" evidence="1">
    <location>
        <begin position="14"/>
        <end position="24"/>
    </location>
</feature>
<feature type="compositionally biased region" description="Basic and acidic residues" evidence="1">
    <location>
        <begin position="36"/>
        <end position="70"/>
    </location>
</feature>
<evidence type="ECO:0000256" key="1">
    <source>
        <dbReference type="SAM" id="MobiDB-lite"/>
    </source>
</evidence>
<reference evidence="2" key="1">
    <citation type="submission" date="2021-10" db="EMBL/GenBank/DDBJ databases">
        <title>Melipona bicolor Genome sequencing and assembly.</title>
        <authorList>
            <person name="Araujo N.S."/>
            <person name="Arias M.C."/>
        </authorList>
    </citation>
    <scope>NUCLEOTIDE SEQUENCE</scope>
    <source>
        <strain evidence="2">USP_2M_L1-L4_2017</strain>
        <tissue evidence="2">Whole body</tissue>
    </source>
</reference>
<dbReference type="Proteomes" id="UP001177670">
    <property type="component" value="Unassembled WGS sequence"/>
</dbReference>
<comment type="caution">
    <text evidence="2">The sequence shown here is derived from an EMBL/GenBank/DDBJ whole genome shotgun (WGS) entry which is preliminary data.</text>
</comment>
<evidence type="ECO:0000313" key="2">
    <source>
        <dbReference type="EMBL" id="KAK1131695.1"/>
    </source>
</evidence>
<gene>
    <name evidence="2" type="ORF">K0M31_015856</name>
</gene>
<organism evidence="2 3">
    <name type="scientific">Melipona bicolor</name>
    <dbReference type="NCBI Taxonomy" id="60889"/>
    <lineage>
        <taxon>Eukaryota</taxon>
        <taxon>Metazoa</taxon>
        <taxon>Ecdysozoa</taxon>
        <taxon>Arthropoda</taxon>
        <taxon>Hexapoda</taxon>
        <taxon>Insecta</taxon>
        <taxon>Pterygota</taxon>
        <taxon>Neoptera</taxon>
        <taxon>Endopterygota</taxon>
        <taxon>Hymenoptera</taxon>
        <taxon>Apocrita</taxon>
        <taxon>Aculeata</taxon>
        <taxon>Apoidea</taxon>
        <taxon>Anthophila</taxon>
        <taxon>Apidae</taxon>
        <taxon>Melipona</taxon>
    </lineage>
</organism>
<sequence length="70" mass="7974">MYLRQGQSRGNRGKTQEGEYDKGERKAKRSASGRSKNREERKMKEQIDGAADEKAAVRPLSREGKIEECC</sequence>
<accession>A0AA40G5Y5</accession>